<keyword evidence="6" id="KW-0560">Oxidoreductase</keyword>
<gene>
    <name evidence="8" type="ORF">GM51_14735</name>
</gene>
<accession>A0A094PUT3</accession>
<evidence type="ECO:0000256" key="6">
    <source>
        <dbReference type="ARBA" id="ARBA00023002"/>
    </source>
</evidence>
<evidence type="ECO:0000256" key="3">
    <source>
        <dbReference type="ARBA" id="ARBA00022630"/>
    </source>
</evidence>
<proteinExistence type="inferred from homology"/>
<dbReference type="AlphaFoldDB" id="A0A094PUT3"/>
<keyword evidence="3" id="KW-0285">Flavoprotein</keyword>
<evidence type="ECO:0000256" key="4">
    <source>
        <dbReference type="ARBA" id="ARBA00022827"/>
    </source>
</evidence>
<dbReference type="GO" id="GO:0004499">
    <property type="term" value="F:N,N-dimethylaniline monooxygenase activity"/>
    <property type="evidence" value="ECO:0007669"/>
    <property type="project" value="InterPro"/>
</dbReference>
<protein>
    <submittedName>
        <fullName evidence="8">Cyclohexanone monooxygenase</fullName>
    </submittedName>
</protein>
<evidence type="ECO:0000256" key="1">
    <source>
        <dbReference type="ARBA" id="ARBA00001974"/>
    </source>
</evidence>
<comment type="similarity">
    <text evidence="2">Belongs to the FAD-binding monooxygenase family.</text>
</comment>
<dbReference type="InterPro" id="IPR036188">
    <property type="entry name" value="FAD/NAD-bd_sf"/>
</dbReference>
<dbReference type="PRINTS" id="PR00411">
    <property type="entry name" value="PNDRDTASEI"/>
</dbReference>
<dbReference type="InterPro" id="IPR050775">
    <property type="entry name" value="FAD-binding_Monooxygenases"/>
</dbReference>
<dbReference type="GO" id="GO:0050660">
    <property type="term" value="F:flavin adenine dinucleotide binding"/>
    <property type="evidence" value="ECO:0007669"/>
    <property type="project" value="InterPro"/>
</dbReference>
<dbReference type="PANTHER" id="PTHR43098:SF3">
    <property type="entry name" value="L-ORNITHINE N(5)-MONOOXYGENASE-RELATED"/>
    <property type="match status" value="1"/>
</dbReference>
<comment type="caution">
    <text evidence="8">The sequence shown here is derived from an EMBL/GenBank/DDBJ whole genome shotgun (WGS) entry which is preliminary data.</text>
</comment>
<evidence type="ECO:0000256" key="2">
    <source>
        <dbReference type="ARBA" id="ARBA00010139"/>
    </source>
</evidence>
<comment type="cofactor">
    <cofactor evidence="1">
        <name>FAD</name>
        <dbReference type="ChEBI" id="CHEBI:57692"/>
    </cofactor>
</comment>
<evidence type="ECO:0000256" key="7">
    <source>
        <dbReference type="ARBA" id="ARBA00023033"/>
    </source>
</evidence>
<name>A0A094PUT3_9ZZZZ</name>
<keyword evidence="4" id="KW-0274">FAD</keyword>
<dbReference type="Gene3D" id="3.50.50.60">
    <property type="entry name" value="FAD/NAD(P)-binding domain"/>
    <property type="match status" value="3"/>
</dbReference>
<reference evidence="8" key="1">
    <citation type="submission" date="2014-06" db="EMBL/GenBank/DDBJ databases">
        <title>Key roles for freshwater Actinobacteria revealed by deep metagenomic sequencing.</title>
        <authorList>
            <person name="Ghai R."/>
            <person name="Mizuno C.M."/>
            <person name="Picazo A."/>
            <person name="Camacho A."/>
            <person name="Rodriguez-Valera F."/>
        </authorList>
    </citation>
    <scope>NUCLEOTIDE SEQUENCE</scope>
</reference>
<keyword evidence="7 8" id="KW-0503">Monooxygenase</keyword>
<sequence length="531" mass="58610">MTEQIDVAIVGAGFGGMYMLHRAREAGMSAVVFERGSDVGGTWFWNRYPGARCDVPSMEYSYQFSDELQQEWEWSEKYATQPEILRYAQHVAERFDLKRDIRFQTSVVSLHFNEADNSWLVTPSQGQQVRARFVVTAMGCLSSANKPRFANDEQFHGEVYHTGEWPASGVDFAGKRVAVIGTGSSGIQAIPLIAQEAKHLAVFQRTPAYTIPAHNSPNTPEYVRSIKSNYAEFRAKNMTTRAALGGDTPTGTRGAIEVSDEELNETLEARWAKGGLLFLGGFNDAMVNAASNKRIAQWVRNKIASIVTNPQVAARLQPHTVIGCKRLVVDTGYYDTFNRNNVELVDLDQAGIERFTENGIVANGVEHAADVIVLATGFDAMTGSLLKVDIRGKGGQRLADAWSAGPVNYLGLAVHGFPNLFTITGPGSPSVLTNMIVSIEHHVEWITRCMQHVVTSNAQTIETTRQAQDAWVTHVNAVADMTLFPSCNSWYLGANVPGKPRVFMPLPGFPDYAQRCSDVETNDYRGFELTR</sequence>
<dbReference type="EMBL" id="JNSL01000111">
    <property type="protein sequence ID" value="KGA15510.1"/>
    <property type="molecule type" value="Genomic_DNA"/>
</dbReference>
<dbReference type="SUPFAM" id="SSF51905">
    <property type="entry name" value="FAD/NAD(P)-binding domain"/>
    <property type="match status" value="2"/>
</dbReference>
<dbReference type="PANTHER" id="PTHR43098">
    <property type="entry name" value="L-ORNITHINE N(5)-MONOOXYGENASE-RELATED"/>
    <property type="match status" value="1"/>
</dbReference>
<evidence type="ECO:0000313" key="8">
    <source>
        <dbReference type="EMBL" id="KGA15510.1"/>
    </source>
</evidence>
<evidence type="ECO:0000256" key="5">
    <source>
        <dbReference type="ARBA" id="ARBA00022857"/>
    </source>
</evidence>
<dbReference type="Pfam" id="PF13738">
    <property type="entry name" value="Pyr_redox_3"/>
    <property type="match status" value="1"/>
</dbReference>
<keyword evidence="5" id="KW-0521">NADP</keyword>
<organism evidence="8">
    <name type="scientific">freshwater metagenome</name>
    <dbReference type="NCBI Taxonomy" id="449393"/>
    <lineage>
        <taxon>unclassified sequences</taxon>
        <taxon>metagenomes</taxon>
        <taxon>ecological metagenomes</taxon>
    </lineage>
</organism>
<dbReference type="GO" id="GO:0050661">
    <property type="term" value="F:NADP binding"/>
    <property type="evidence" value="ECO:0007669"/>
    <property type="project" value="InterPro"/>
</dbReference>